<evidence type="ECO:0000256" key="1">
    <source>
        <dbReference type="SAM" id="MobiDB-lite"/>
    </source>
</evidence>
<feature type="region of interest" description="Disordered" evidence="1">
    <location>
        <begin position="1"/>
        <end position="23"/>
    </location>
</feature>
<protein>
    <submittedName>
        <fullName evidence="2">Uncharacterized protein</fullName>
    </submittedName>
</protein>
<gene>
    <name evidence="2" type="ORF">ABG768_025963</name>
</gene>
<name>A0AAW2AIU4_CULAL</name>
<feature type="compositionally biased region" description="Acidic residues" evidence="1">
    <location>
        <begin position="89"/>
        <end position="98"/>
    </location>
</feature>
<evidence type="ECO:0000313" key="3">
    <source>
        <dbReference type="Proteomes" id="UP001479290"/>
    </source>
</evidence>
<organism evidence="2 3">
    <name type="scientific">Culter alburnus</name>
    <name type="common">Topmouth culter</name>
    <dbReference type="NCBI Taxonomy" id="194366"/>
    <lineage>
        <taxon>Eukaryota</taxon>
        <taxon>Metazoa</taxon>
        <taxon>Chordata</taxon>
        <taxon>Craniata</taxon>
        <taxon>Vertebrata</taxon>
        <taxon>Euteleostomi</taxon>
        <taxon>Actinopterygii</taxon>
        <taxon>Neopterygii</taxon>
        <taxon>Teleostei</taxon>
        <taxon>Ostariophysi</taxon>
        <taxon>Cypriniformes</taxon>
        <taxon>Xenocyprididae</taxon>
        <taxon>Xenocypridinae</taxon>
        <taxon>Culter</taxon>
    </lineage>
</organism>
<reference evidence="2 3" key="1">
    <citation type="submission" date="2024-05" db="EMBL/GenBank/DDBJ databases">
        <title>A high-quality chromosomal-level genome assembly of Topmouth culter (Culter alburnus).</title>
        <authorList>
            <person name="Zhao H."/>
        </authorList>
    </citation>
    <scope>NUCLEOTIDE SEQUENCE [LARGE SCALE GENOMIC DNA]</scope>
    <source>
        <strain evidence="2">CATC2023</strain>
        <tissue evidence="2">Muscle</tissue>
    </source>
</reference>
<dbReference type="Proteomes" id="UP001479290">
    <property type="component" value="Unassembled WGS sequence"/>
</dbReference>
<dbReference type="AlphaFoldDB" id="A0AAW2AIU4"/>
<sequence>MKEGAEVPTFICSSKGGKDGSPRVRVFDKAGEEIKGIPTRGWASLTVDDPVEGSERGSVAPSFIPLREGNESALDPLAPLAYTDSPESQSDDFSSEDEEPVRIFFGKGTNLIILKQGRLESEKEAQYAY</sequence>
<feature type="region of interest" description="Disordered" evidence="1">
    <location>
        <begin position="77"/>
        <end position="98"/>
    </location>
</feature>
<comment type="caution">
    <text evidence="2">The sequence shown here is derived from an EMBL/GenBank/DDBJ whole genome shotgun (WGS) entry which is preliminary data.</text>
</comment>
<accession>A0AAW2AIU4</accession>
<dbReference type="EMBL" id="JAWDJR010000007">
    <property type="protein sequence ID" value="KAK9972674.1"/>
    <property type="molecule type" value="Genomic_DNA"/>
</dbReference>
<keyword evidence="3" id="KW-1185">Reference proteome</keyword>
<proteinExistence type="predicted"/>
<evidence type="ECO:0000313" key="2">
    <source>
        <dbReference type="EMBL" id="KAK9972674.1"/>
    </source>
</evidence>